<comment type="caution">
    <text evidence="1">The sequence shown here is derived from an EMBL/GenBank/DDBJ whole genome shotgun (WGS) entry which is preliminary data.</text>
</comment>
<accession>A0A0F9VPQ5</accession>
<dbReference type="AlphaFoldDB" id="A0A0F9VPQ5"/>
<proteinExistence type="predicted"/>
<organism evidence="1">
    <name type="scientific">marine sediment metagenome</name>
    <dbReference type="NCBI Taxonomy" id="412755"/>
    <lineage>
        <taxon>unclassified sequences</taxon>
        <taxon>metagenomes</taxon>
        <taxon>ecological metagenomes</taxon>
    </lineage>
</organism>
<sequence length="115" mass="14105">MKQICNDCNYEYDGWQADHSKCIDNYRGSWPLFQDVPDDTFEKWEKLALKKCPHCNNNMNYNDDGWICYHKDCPLKPERYTKTRPKKRHEYRWSNEKQEWVCKTIDCDECLNLRK</sequence>
<gene>
    <name evidence="1" type="ORF">LCGC14_0380620</name>
</gene>
<name>A0A0F9VPQ5_9ZZZZ</name>
<evidence type="ECO:0000313" key="1">
    <source>
        <dbReference type="EMBL" id="KKN75441.1"/>
    </source>
</evidence>
<protein>
    <submittedName>
        <fullName evidence="1">Uncharacterized protein</fullName>
    </submittedName>
</protein>
<reference evidence="1" key="1">
    <citation type="journal article" date="2015" name="Nature">
        <title>Complex archaea that bridge the gap between prokaryotes and eukaryotes.</title>
        <authorList>
            <person name="Spang A."/>
            <person name="Saw J.H."/>
            <person name="Jorgensen S.L."/>
            <person name="Zaremba-Niedzwiedzka K."/>
            <person name="Martijn J."/>
            <person name="Lind A.E."/>
            <person name="van Eijk R."/>
            <person name="Schleper C."/>
            <person name="Guy L."/>
            <person name="Ettema T.J."/>
        </authorList>
    </citation>
    <scope>NUCLEOTIDE SEQUENCE</scope>
</reference>
<dbReference type="EMBL" id="LAZR01000310">
    <property type="protein sequence ID" value="KKN75441.1"/>
    <property type="molecule type" value="Genomic_DNA"/>
</dbReference>